<organism evidence="2 3">
    <name type="scientific">Eragrostis curvula</name>
    <name type="common">weeping love grass</name>
    <dbReference type="NCBI Taxonomy" id="38414"/>
    <lineage>
        <taxon>Eukaryota</taxon>
        <taxon>Viridiplantae</taxon>
        <taxon>Streptophyta</taxon>
        <taxon>Embryophyta</taxon>
        <taxon>Tracheophyta</taxon>
        <taxon>Spermatophyta</taxon>
        <taxon>Magnoliopsida</taxon>
        <taxon>Liliopsida</taxon>
        <taxon>Poales</taxon>
        <taxon>Poaceae</taxon>
        <taxon>PACMAD clade</taxon>
        <taxon>Chloridoideae</taxon>
        <taxon>Eragrostideae</taxon>
        <taxon>Eragrostidinae</taxon>
        <taxon>Eragrostis</taxon>
    </lineage>
</organism>
<dbReference type="OrthoDB" id="2668416at2759"/>
<evidence type="ECO:0000313" key="3">
    <source>
        <dbReference type="Proteomes" id="UP000324897"/>
    </source>
</evidence>
<gene>
    <name evidence="2" type="ORF">EJB05_00534</name>
</gene>
<feature type="region of interest" description="Disordered" evidence="1">
    <location>
        <begin position="1"/>
        <end position="20"/>
    </location>
</feature>
<protein>
    <recommendedName>
        <fullName evidence="4">DDE Tnp4 domain-containing protein</fullName>
    </recommendedName>
</protein>
<name>A0A5J9WMR7_9POAL</name>
<feature type="non-terminal residue" evidence="2">
    <location>
        <position position="1"/>
    </location>
</feature>
<sequence length="198" mass="23262">MEARLERKKAELESQKADLEREKAERKLVQELVEEAGVHETSVEYYAVSHICQKQEKWRILKNVPSFPLFKQSHIIVACMALHNFIRDSAMDDQDFARYDQDDEYVPQEVEVDEQMTVNEETEHEANMMEDRNMNAFRDQLAYALYHRGLNIWSKILGPKAKEHCLGRSTRSRGSSWDSAARYLVQLRAWRDAEPSKK</sequence>
<comment type="caution">
    <text evidence="2">The sequence shown here is derived from an EMBL/GenBank/DDBJ whole genome shotgun (WGS) entry which is preliminary data.</text>
</comment>
<dbReference type="EMBL" id="RWGY01000002">
    <property type="protein sequence ID" value="TVU49235.1"/>
    <property type="molecule type" value="Genomic_DNA"/>
</dbReference>
<dbReference type="AlphaFoldDB" id="A0A5J9WMR7"/>
<dbReference type="Gramene" id="TVU49235">
    <property type="protein sequence ID" value="TVU49235"/>
    <property type="gene ID" value="EJB05_00534"/>
</dbReference>
<keyword evidence="3" id="KW-1185">Reference proteome</keyword>
<evidence type="ECO:0000313" key="2">
    <source>
        <dbReference type="EMBL" id="TVU49235.1"/>
    </source>
</evidence>
<accession>A0A5J9WMR7</accession>
<evidence type="ECO:0008006" key="4">
    <source>
        <dbReference type="Google" id="ProtNLM"/>
    </source>
</evidence>
<evidence type="ECO:0000256" key="1">
    <source>
        <dbReference type="SAM" id="MobiDB-lite"/>
    </source>
</evidence>
<proteinExistence type="predicted"/>
<dbReference type="Proteomes" id="UP000324897">
    <property type="component" value="Chromosome 6"/>
</dbReference>
<reference evidence="2 3" key="1">
    <citation type="journal article" date="2019" name="Sci. Rep.">
        <title>A high-quality genome of Eragrostis curvula grass provides insights into Poaceae evolution and supports new strategies to enhance forage quality.</title>
        <authorList>
            <person name="Carballo J."/>
            <person name="Santos B.A.C.M."/>
            <person name="Zappacosta D."/>
            <person name="Garbus I."/>
            <person name="Selva J.P."/>
            <person name="Gallo C.A."/>
            <person name="Diaz A."/>
            <person name="Albertini E."/>
            <person name="Caccamo M."/>
            <person name="Echenique V."/>
        </authorList>
    </citation>
    <scope>NUCLEOTIDE SEQUENCE [LARGE SCALE GENOMIC DNA]</scope>
    <source>
        <strain evidence="3">cv. Victoria</strain>
        <tissue evidence="2">Leaf</tissue>
    </source>
</reference>